<accession>A0A917SPV7</accession>
<keyword evidence="3" id="KW-0804">Transcription</keyword>
<keyword evidence="1" id="KW-0805">Transcription regulation</keyword>
<feature type="DNA-binding region" description="H-T-H motif" evidence="4">
    <location>
        <begin position="37"/>
        <end position="56"/>
    </location>
</feature>
<dbReference type="InterPro" id="IPR025996">
    <property type="entry name" value="MT1864/Rv1816-like_C"/>
</dbReference>
<dbReference type="PROSITE" id="PS50977">
    <property type="entry name" value="HTH_TETR_2"/>
    <property type="match status" value="1"/>
</dbReference>
<reference evidence="7" key="2">
    <citation type="submission" date="2020-09" db="EMBL/GenBank/DDBJ databases">
        <authorList>
            <person name="Sun Q."/>
            <person name="Zhou Y."/>
        </authorList>
    </citation>
    <scope>NUCLEOTIDE SEQUENCE</scope>
    <source>
        <strain evidence="7">CGMCC 4.7308</strain>
    </source>
</reference>
<feature type="domain" description="HTH tetR-type" evidence="6">
    <location>
        <begin position="14"/>
        <end position="74"/>
    </location>
</feature>
<evidence type="ECO:0000256" key="1">
    <source>
        <dbReference type="ARBA" id="ARBA00023015"/>
    </source>
</evidence>
<comment type="caution">
    <text evidence="7">The sequence shown here is derived from an EMBL/GenBank/DDBJ whole genome shotgun (WGS) entry which is preliminary data.</text>
</comment>
<evidence type="ECO:0000256" key="2">
    <source>
        <dbReference type="ARBA" id="ARBA00023125"/>
    </source>
</evidence>
<evidence type="ECO:0000256" key="3">
    <source>
        <dbReference type="ARBA" id="ARBA00023163"/>
    </source>
</evidence>
<keyword evidence="8" id="KW-1185">Reference proteome</keyword>
<evidence type="ECO:0000256" key="5">
    <source>
        <dbReference type="SAM" id="MobiDB-lite"/>
    </source>
</evidence>
<evidence type="ECO:0000256" key="4">
    <source>
        <dbReference type="PROSITE-ProRule" id="PRU00335"/>
    </source>
</evidence>
<dbReference type="EMBL" id="BMNA01000002">
    <property type="protein sequence ID" value="GGL91602.1"/>
    <property type="molecule type" value="Genomic_DNA"/>
</dbReference>
<dbReference type="GO" id="GO:0003700">
    <property type="term" value="F:DNA-binding transcription factor activity"/>
    <property type="evidence" value="ECO:0007669"/>
    <property type="project" value="TreeGrafter"/>
</dbReference>
<dbReference type="Pfam" id="PF13305">
    <property type="entry name" value="TetR_C_33"/>
    <property type="match status" value="1"/>
</dbReference>
<dbReference type="SUPFAM" id="SSF48498">
    <property type="entry name" value="Tetracyclin repressor-like, C-terminal domain"/>
    <property type="match status" value="1"/>
</dbReference>
<dbReference type="GO" id="GO:0000976">
    <property type="term" value="F:transcription cis-regulatory region binding"/>
    <property type="evidence" value="ECO:0007669"/>
    <property type="project" value="TreeGrafter"/>
</dbReference>
<evidence type="ECO:0000259" key="6">
    <source>
        <dbReference type="PROSITE" id="PS50977"/>
    </source>
</evidence>
<dbReference type="InterPro" id="IPR050109">
    <property type="entry name" value="HTH-type_TetR-like_transc_reg"/>
</dbReference>
<dbReference type="PANTHER" id="PTHR30055">
    <property type="entry name" value="HTH-TYPE TRANSCRIPTIONAL REGULATOR RUTR"/>
    <property type="match status" value="1"/>
</dbReference>
<gene>
    <name evidence="7" type="ORF">GCM10011594_09220</name>
</gene>
<protein>
    <recommendedName>
        <fullName evidence="6">HTH tetR-type domain-containing protein</fullName>
    </recommendedName>
</protein>
<dbReference type="InterPro" id="IPR036271">
    <property type="entry name" value="Tet_transcr_reg_TetR-rel_C_sf"/>
</dbReference>
<dbReference type="RefSeq" id="WP_188940343.1">
    <property type="nucleotide sequence ID" value="NZ_BMNA01000002.1"/>
</dbReference>
<evidence type="ECO:0000313" key="7">
    <source>
        <dbReference type="EMBL" id="GGL91602.1"/>
    </source>
</evidence>
<feature type="compositionally biased region" description="Basic and acidic residues" evidence="5">
    <location>
        <begin position="208"/>
        <end position="221"/>
    </location>
</feature>
<dbReference type="SUPFAM" id="SSF46689">
    <property type="entry name" value="Homeodomain-like"/>
    <property type="match status" value="1"/>
</dbReference>
<dbReference type="InterPro" id="IPR001647">
    <property type="entry name" value="HTH_TetR"/>
</dbReference>
<sequence length="240" mass="25547">MADGAQDRRGARRRATIEQILDIALTLMEADGVAGVTVAAIARELGIQPPSVYRYFSSLLDIYDALFARGQRENLAAFRGAVDAGPPGLPAVVAGMEANGRWAVAHPALAQLLFWRPVPGYRPTPEAFAPAEALVGLLGRQLRTAVETGQVGAGADSDAGMDLLSVLYFGMLSQQLANEPGAPWESGRYTSRFGTVVRLFLAAYPPARRTDSPGPRPDRARPPAAPRRRPRSTGSSSPEG</sequence>
<evidence type="ECO:0000313" key="8">
    <source>
        <dbReference type="Proteomes" id="UP000655208"/>
    </source>
</evidence>
<organism evidence="7 8">
    <name type="scientific">Nakamurella endophytica</name>
    <dbReference type="NCBI Taxonomy" id="1748367"/>
    <lineage>
        <taxon>Bacteria</taxon>
        <taxon>Bacillati</taxon>
        <taxon>Actinomycetota</taxon>
        <taxon>Actinomycetes</taxon>
        <taxon>Nakamurellales</taxon>
        <taxon>Nakamurellaceae</taxon>
        <taxon>Nakamurella</taxon>
    </lineage>
</organism>
<reference evidence="7" key="1">
    <citation type="journal article" date="2014" name="Int. J. Syst. Evol. Microbiol.">
        <title>Complete genome sequence of Corynebacterium casei LMG S-19264T (=DSM 44701T), isolated from a smear-ripened cheese.</title>
        <authorList>
            <consortium name="US DOE Joint Genome Institute (JGI-PGF)"/>
            <person name="Walter F."/>
            <person name="Albersmeier A."/>
            <person name="Kalinowski J."/>
            <person name="Ruckert C."/>
        </authorList>
    </citation>
    <scope>NUCLEOTIDE SEQUENCE</scope>
    <source>
        <strain evidence="7">CGMCC 4.7308</strain>
    </source>
</reference>
<dbReference type="Proteomes" id="UP000655208">
    <property type="component" value="Unassembled WGS sequence"/>
</dbReference>
<keyword evidence="2 4" id="KW-0238">DNA-binding</keyword>
<name>A0A917SPV7_9ACTN</name>
<feature type="region of interest" description="Disordered" evidence="5">
    <location>
        <begin position="206"/>
        <end position="240"/>
    </location>
</feature>
<dbReference type="PANTHER" id="PTHR30055:SF151">
    <property type="entry name" value="TRANSCRIPTIONAL REGULATORY PROTEIN"/>
    <property type="match status" value="1"/>
</dbReference>
<dbReference type="AlphaFoldDB" id="A0A917SPV7"/>
<dbReference type="InterPro" id="IPR009057">
    <property type="entry name" value="Homeodomain-like_sf"/>
</dbReference>
<proteinExistence type="predicted"/>
<dbReference type="Gene3D" id="1.10.357.10">
    <property type="entry name" value="Tetracycline Repressor, domain 2"/>
    <property type="match status" value="1"/>
</dbReference>
<dbReference type="Pfam" id="PF00440">
    <property type="entry name" value="TetR_N"/>
    <property type="match status" value="1"/>
</dbReference>